<protein>
    <submittedName>
        <fullName evidence="1">Uncharacterized protein</fullName>
    </submittedName>
</protein>
<evidence type="ECO:0000313" key="2">
    <source>
        <dbReference type="Proteomes" id="UP000187455"/>
    </source>
</evidence>
<name>A0A1R0GTM4_9FUNG</name>
<sequence>MGRRKMSWLLSRVLGGGLIFTITGISNNSEKSSVKVVVTTAIFLIATLNARTKALHELMGATNSCTQSQYGMEALVGRDGIG</sequence>
<proteinExistence type="predicted"/>
<gene>
    <name evidence="1" type="ORF">AYI68_g5654</name>
</gene>
<accession>A0A1R0GTM4</accession>
<dbReference type="EMBL" id="LSSL01003632">
    <property type="protein sequence ID" value="OLY80252.1"/>
    <property type="molecule type" value="Genomic_DNA"/>
</dbReference>
<dbReference type="AlphaFoldDB" id="A0A1R0GTM4"/>
<keyword evidence="2" id="KW-1185">Reference proteome</keyword>
<organism evidence="1 2">
    <name type="scientific">Smittium mucronatum</name>
    <dbReference type="NCBI Taxonomy" id="133383"/>
    <lineage>
        <taxon>Eukaryota</taxon>
        <taxon>Fungi</taxon>
        <taxon>Fungi incertae sedis</taxon>
        <taxon>Zoopagomycota</taxon>
        <taxon>Kickxellomycotina</taxon>
        <taxon>Harpellomycetes</taxon>
        <taxon>Harpellales</taxon>
        <taxon>Legeriomycetaceae</taxon>
        <taxon>Smittium</taxon>
    </lineage>
</organism>
<reference evidence="1 2" key="1">
    <citation type="journal article" date="2016" name="Mol. Biol. Evol.">
        <title>Genome-Wide Survey of Gut Fungi (Harpellales) Reveals the First Horizontally Transferred Ubiquitin Gene from a Mosquito Host.</title>
        <authorList>
            <person name="Wang Y."/>
            <person name="White M.M."/>
            <person name="Kvist S."/>
            <person name="Moncalvo J.M."/>
        </authorList>
    </citation>
    <scope>NUCLEOTIDE SEQUENCE [LARGE SCALE GENOMIC DNA]</scope>
    <source>
        <strain evidence="1 2">ALG-7-W6</strain>
    </source>
</reference>
<evidence type="ECO:0000313" key="1">
    <source>
        <dbReference type="EMBL" id="OLY80252.1"/>
    </source>
</evidence>
<dbReference type="Proteomes" id="UP000187455">
    <property type="component" value="Unassembled WGS sequence"/>
</dbReference>
<comment type="caution">
    <text evidence="1">The sequence shown here is derived from an EMBL/GenBank/DDBJ whole genome shotgun (WGS) entry which is preliminary data.</text>
</comment>